<organism evidence="9 10">
    <name type="scientific">Mucilaginibacter xinganensis</name>
    <dbReference type="NCBI Taxonomy" id="1234841"/>
    <lineage>
        <taxon>Bacteria</taxon>
        <taxon>Pseudomonadati</taxon>
        <taxon>Bacteroidota</taxon>
        <taxon>Sphingobacteriia</taxon>
        <taxon>Sphingobacteriales</taxon>
        <taxon>Sphingobacteriaceae</taxon>
        <taxon>Mucilaginibacter</taxon>
    </lineage>
</organism>
<dbReference type="FunFam" id="3.30.565.10:FF:000006">
    <property type="entry name" value="Sensor histidine kinase WalK"/>
    <property type="match status" value="1"/>
</dbReference>
<dbReference type="SUPFAM" id="SSF55874">
    <property type="entry name" value="ATPase domain of HSP90 chaperone/DNA topoisomerase II/histidine kinase"/>
    <property type="match status" value="1"/>
</dbReference>
<dbReference type="InterPro" id="IPR036890">
    <property type="entry name" value="HATPase_C_sf"/>
</dbReference>
<dbReference type="Pfam" id="PF00512">
    <property type="entry name" value="HisKA"/>
    <property type="match status" value="1"/>
</dbReference>
<dbReference type="InterPro" id="IPR005467">
    <property type="entry name" value="His_kinase_dom"/>
</dbReference>
<dbReference type="EC" id="2.7.13.3" evidence="2"/>
<evidence type="ECO:0000256" key="4">
    <source>
        <dbReference type="ARBA" id="ARBA00022679"/>
    </source>
</evidence>
<dbReference type="InterPro" id="IPR004358">
    <property type="entry name" value="Sig_transdc_His_kin-like_C"/>
</dbReference>
<dbReference type="SMART" id="SM00387">
    <property type="entry name" value="HATPase_c"/>
    <property type="match status" value="1"/>
</dbReference>
<evidence type="ECO:0000256" key="7">
    <source>
        <dbReference type="SAM" id="Coils"/>
    </source>
</evidence>
<dbReference type="Gene3D" id="3.30.565.10">
    <property type="entry name" value="Histidine kinase-like ATPase, C-terminal domain"/>
    <property type="match status" value="1"/>
</dbReference>
<keyword evidence="10" id="KW-1185">Reference proteome</keyword>
<dbReference type="SUPFAM" id="SSF47384">
    <property type="entry name" value="Homodimeric domain of signal transducing histidine kinase"/>
    <property type="match status" value="1"/>
</dbReference>
<dbReference type="Proteomes" id="UP000215002">
    <property type="component" value="Chromosome"/>
</dbReference>
<dbReference type="InterPro" id="IPR036097">
    <property type="entry name" value="HisK_dim/P_sf"/>
</dbReference>
<keyword evidence="3" id="KW-0597">Phosphoprotein</keyword>
<keyword evidence="6" id="KW-0902">Two-component regulatory system</keyword>
<evidence type="ECO:0000259" key="8">
    <source>
        <dbReference type="PROSITE" id="PS50109"/>
    </source>
</evidence>
<gene>
    <name evidence="9" type="ORF">MuYL_3017</name>
</gene>
<feature type="coiled-coil region" evidence="7">
    <location>
        <begin position="3"/>
        <end position="30"/>
    </location>
</feature>
<dbReference type="PANTHER" id="PTHR43711:SF31">
    <property type="entry name" value="HISTIDINE KINASE"/>
    <property type="match status" value="1"/>
</dbReference>
<evidence type="ECO:0000256" key="5">
    <source>
        <dbReference type="ARBA" id="ARBA00022777"/>
    </source>
</evidence>
<comment type="catalytic activity">
    <reaction evidence="1">
        <text>ATP + protein L-histidine = ADP + protein N-phospho-L-histidine.</text>
        <dbReference type="EC" id="2.7.13.3"/>
    </reaction>
</comment>
<dbReference type="Gene3D" id="1.10.287.130">
    <property type="match status" value="1"/>
</dbReference>
<accession>A0A223NYH2</accession>
<dbReference type="CDD" id="cd00082">
    <property type="entry name" value="HisKA"/>
    <property type="match status" value="1"/>
</dbReference>
<dbReference type="SMART" id="SM00388">
    <property type="entry name" value="HisKA"/>
    <property type="match status" value="1"/>
</dbReference>
<dbReference type="PROSITE" id="PS50109">
    <property type="entry name" value="HIS_KIN"/>
    <property type="match status" value="1"/>
</dbReference>
<evidence type="ECO:0000256" key="3">
    <source>
        <dbReference type="ARBA" id="ARBA00022553"/>
    </source>
</evidence>
<dbReference type="EMBL" id="CP022743">
    <property type="protein sequence ID" value="ASU34902.1"/>
    <property type="molecule type" value="Genomic_DNA"/>
</dbReference>
<dbReference type="KEGG" id="muc:MuYL_3017"/>
<evidence type="ECO:0000256" key="6">
    <source>
        <dbReference type="ARBA" id="ARBA00023012"/>
    </source>
</evidence>
<proteinExistence type="predicted"/>
<dbReference type="PANTHER" id="PTHR43711">
    <property type="entry name" value="TWO-COMPONENT HISTIDINE KINASE"/>
    <property type="match status" value="1"/>
</dbReference>
<feature type="domain" description="Histidine kinase" evidence="8">
    <location>
        <begin position="33"/>
        <end position="249"/>
    </location>
</feature>
<keyword evidence="7" id="KW-0175">Coiled coil</keyword>
<evidence type="ECO:0000313" key="9">
    <source>
        <dbReference type="EMBL" id="ASU34902.1"/>
    </source>
</evidence>
<evidence type="ECO:0000256" key="2">
    <source>
        <dbReference type="ARBA" id="ARBA00012438"/>
    </source>
</evidence>
<sequence length="249" mass="28328">MSHQQLILQNKQLQRSLDEMERINKNYLRIMRVMAHDLRNPISGITGLAAMLMVEDELSEDSKTMVKLIETTGIHSLEMINELLKTGLANENEHLVKQRIDLKSMMRDSVELLQFQAKGKHQQIIFDNNDFPIMADVNYEKIWRVINNLIVNAIKFSYQGGIIKVNIKEENNRISISVADNGIGIPDDQKDAVFEMFTPAKKNGTFGEQPFGLGLSISKKIIDLHNGKIWFENNGNKGTVFYVELPGLA</sequence>
<dbReference type="InterPro" id="IPR003594">
    <property type="entry name" value="HATPase_dom"/>
</dbReference>
<dbReference type="Pfam" id="PF02518">
    <property type="entry name" value="HATPase_c"/>
    <property type="match status" value="1"/>
</dbReference>
<dbReference type="CDD" id="cd00075">
    <property type="entry name" value="HATPase"/>
    <property type="match status" value="1"/>
</dbReference>
<protein>
    <recommendedName>
        <fullName evidence="2">histidine kinase</fullName>
        <ecNumber evidence="2">2.7.13.3</ecNumber>
    </recommendedName>
</protein>
<dbReference type="InterPro" id="IPR003661">
    <property type="entry name" value="HisK_dim/P_dom"/>
</dbReference>
<dbReference type="InterPro" id="IPR050736">
    <property type="entry name" value="Sensor_HK_Regulatory"/>
</dbReference>
<reference evidence="9 10" key="1">
    <citation type="submission" date="2017-08" db="EMBL/GenBank/DDBJ databases">
        <title>Complete genome sequence of Mucilaginibacter sp. strain BJC16-A31.</title>
        <authorList>
            <consortium name="Henan University of Science and Technology"/>
            <person name="You X."/>
        </authorList>
    </citation>
    <scope>NUCLEOTIDE SEQUENCE [LARGE SCALE GENOMIC DNA]</scope>
    <source>
        <strain evidence="9 10">BJC16-A31</strain>
    </source>
</reference>
<keyword evidence="4" id="KW-0808">Transferase</keyword>
<dbReference type="PRINTS" id="PR00344">
    <property type="entry name" value="BCTRLSENSOR"/>
</dbReference>
<keyword evidence="5" id="KW-0418">Kinase</keyword>
<evidence type="ECO:0000256" key="1">
    <source>
        <dbReference type="ARBA" id="ARBA00000085"/>
    </source>
</evidence>
<dbReference type="GO" id="GO:0000155">
    <property type="term" value="F:phosphorelay sensor kinase activity"/>
    <property type="evidence" value="ECO:0007669"/>
    <property type="project" value="InterPro"/>
</dbReference>
<name>A0A223NYH2_9SPHI</name>
<dbReference type="AlphaFoldDB" id="A0A223NYH2"/>
<evidence type="ECO:0000313" key="10">
    <source>
        <dbReference type="Proteomes" id="UP000215002"/>
    </source>
</evidence>